<reference evidence="1" key="1">
    <citation type="submission" date="2023-04" db="EMBL/GenBank/DDBJ databases">
        <title>Aspergillus oryzae NBRC 4228.</title>
        <authorList>
            <person name="Ichikawa N."/>
            <person name="Sato H."/>
            <person name="Tonouchi N."/>
        </authorList>
    </citation>
    <scope>NUCLEOTIDE SEQUENCE</scope>
    <source>
        <strain evidence="1">NBRC 4228</strain>
    </source>
</reference>
<proteinExistence type="predicted"/>
<comment type="caution">
    <text evidence="1">The sequence shown here is derived from an EMBL/GenBank/DDBJ whole genome shotgun (WGS) entry which is preliminary data.</text>
</comment>
<organism evidence="1 2">
    <name type="scientific">Aspergillus oryzae</name>
    <name type="common">Yellow koji mold</name>
    <dbReference type="NCBI Taxonomy" id="5062"/>
    <lineage>
        <taxon>Eukaryota</taxon>
        <taxon>Fungi</taxon>
        <taxon>Dikarya</taxon>
        <taxon>Ascomycota</taxon>
        <taxon>Pezizomycotina</taxon>
        <taxon>Eurotiomycetes</taxon>
        <taxon>Eurotiomycetidae</taxon>
        <taxon>Eurotiales</taxon>
        <taxon>Aspergillaceae</taxon>
        <taxon>Aspergillus</taxon>
        <taxon>Aspergillus subgen. Circumdati</taxon>
    </lineage>
</organism>
<protein>
    <submittedName>
        <fullName evidence="1">Unnamed protein product</fullName>
    </submittedName>
</protein>
<name>A0AAN4YES9_ASPOZ</name>
<sequence length="127" mass="14293">MLYYPNMLSRYGQNDLASLVWIGIEEIKRFNIALFKVCRAFSSSGEQGSSIDSSNITGTASWRLYARDLQFPLPRNTPLWAATSREEWDSAAPDDVYGISLNDTLEAEWISKSADVLELTEISFPFG</sequence>
<dbReference type="EMBL" id="BSYA01000044">
    <property type="protein sequence ID" value="GMG28336.1"/>
    <property type="molecule type" value="Genomic_DNA"/>
</dbReference>
<accession>A0AAN4YES9</accession>
<dbReference type="Proteomes" id="UP001165205">
    <property type="component" value="Unassembled WGS sequence"/>
</dbReference>
<gene>
    <name evidence="1" type="ORF">Aory04_000478500</name>
</gene>
<evidence type="ECO:0000313" key="2">
    <source>
        <dbReference type="Proteomes" id="UP001165205"/>
    </source>
</evidence>
<dbReference type="AlphaFoldDB" id="A0AAN4YES9"/>
<evidence type="ECO:0000313" key="1">
    <source>
        <dbReference type="EMBL" id="GMG28336.1"/>
    </source>
</evidence>